<dbReference type="EMBL" id="CAJNNW010027644">
    <property type="protein sequence ID" value="CAE8692484.1"/>
    <property type="molecule type" value="Genomic_DNA"/>
</dbReference>
<comment type="caution">
    <text evidence="2">The sequence shown here is derived from an EMBL/GenBank/DDBJ whole genome shotgun (WGS) entry which is preliminary data.</text>
</comment>
<evidence type="ECO:0000256" key="1">
    <source>
        <dbReference type="SAM" id="MobiDB-lite"/>
    </source>
</evidence>
<accession>A0A813JYT1</accession>
<evidence type="ECO:0000313" key="2">
    <source>
        <dbReference type="EMBL" id="CAE8692484.1"/>
    </source>
</evidence>
<organism evidence="2 3">
    <name type="scientific">Polarella glacialis</name>
    <name type="common">Dinoflagellate</name>
    <dbReference type="NCBI Taxonomy" id="89957"/>
    <lineage>
        <taxon>Eukaryota</taxon>
        <taxon>Sar</taxon>
        <taxon>Alveolata</taxon>
        <taxon>Dinophyceae</taxon>
        <taxon>Suessiales</taxon>
        <taxon>Suessiaceae</taxon>
        <taxon>Polarella</taxon>
    </lineage>
</organism>
<evidence type="ECO:0000313" key="3">
    <source>
        <dbReference type="Proteomes" id="UP000626109"/>
    </source>
</evidence>
<feature type="region of interest" description="Disordered" evidence="1">
    <location>
        <begin position="170"/>
        <end position="202"/>
    </location>
</feature>
<gene>
    <name evidence="2" type="ORF">PGLA2088_LOCUS27891</name>
</gene>
<name>A0A813JYT1_POLGL</name>
<dbReference type="AlphaFoldDB" id="A0A813JYT1"/>
<dbReference type="Proteomes" id="UP000626109">
    <property type="component" value="Unassembled WGS sequence"/>
</dbReference>
<sequence length="216" mass="22991">MSYYVGAERRNPVQKEACWRNRIEHEEGAAVRAATSHLGIDYTRPSPVNWQSPLTSRCGTAQSELSRGLLASRGHDILTAKHGTAPQQKGFERLGTASSRASAGTSISVGTMRSTVLSMELEHERERREVAEKEVSELRAQLGFRNAKAALGSAALDVAAPAAGFAATPRAAATPRGRPTARSSVRTGYSSISSSSGIRSLRPGSGFNQNLVVRGS</sequence>
<protein>
    <submittedName>
        <fullName evidence="2">Uncharacterized protein</fullName>
    </submittedName>
</protein>
<proteinExistence type="predicted"/>
<reference evidence="2" key="1">
    <citation type="submission" date="2021-02" db="EMBL/GenBank/DDBJ databases">
        <authorList>
            <person name="Dougan E. K."/>
            <person name="Rhodes N."/>
            <person name="Thang M."/>
            <person name="Chan C."/>
        </authorList>
    </citation>
    <scope>NUCLEOTIDE SEQUENCE</scope>
</reference>